<feature type="signal peptide" evidence="1">
    <location>
        <begin position="1"/>
        <end position="19"/>
    </location>
</feature>
<protein>
    <submittedName>
        <fullName evidence="2">Peptidase M19</fullName>
    </submittedName>
</protein>
<comment type="caution">
    <text evidence="2">The sequence shown here is derived from an EMBL/GenBank/DDBJ whole genome shotgun (WGS) entry which is preliminary data.</text>
</comment>
<dbReference type="OrthoDB" id="6071905at2"/>
<dbReference type="InterPro" id="IPR032466">
    <property type="entry name" value="Metal_Hydrolase"/>
</dbReference>
<dbReference type="Proteomes" id="UP000238220">
    <property type="component" value="Unassembled WGS sequence"/>
</dbReference>
<dbReference type="EMBL" id="PSNW01000006">
    <property type="protein sequence ID" value="PPE73621.1"/>
    <property type="molecule type" value="Genomic_DNA"/>
</dbReference>
<dbReference type="PROSITE" id="PS51257">
    <property type="entry name" value="PROKAR_LIPOPROTEIN"/>
    <property type="match status" value="1"/>
</dbReference>
<keyword evidence="1" id="KW-0732">Signal</keyword>
<evidence type="ECO:0000313" key="3">
    <source>
        <dbReference type="Proteomes" id="UP000238220"/>
    </source>
</evidence>
<keyword evidence="3" id="KW-1185">Reference proteome</keyword>
<evidence type="ECO:0000256" key="1">
    <source>
        <dbReference type="SAM" id="SignalP"/>
    </source>
</evidence>
<feature type="chain" id="PRO_5015472017" evidence="1">
    <location>
        <begin position="20"/>
        <end position="726"/>
    </location>
</feature>
<gene>
    <name evidence="2" type="ORF">C3942_12540</name>
</gene>
<dbReference type="Gene3D" id="3.20.20.140">
    <property type="entry name" value="Metal-dependent hydrolases"/>
    <property type="match status" value="1"/>
</dbReference>
<organism evidence="2 3">
    <name type="scientific">Solimonas fluminis</name>
    <dbReference type="NCBI Taxonomy" id="2086571"/>
    <lineage>
        <taxon>Bacteria</taxon>
        <taxon>Pseudomonadati</taxon>
        <taxon>Pseudomonadota</taxon>
        <taxon>Gammaproteobacteria</taxon>
        <taxon>Nevskiales</taxon>
        <taxon>Nevskiaceae</taxon>
        <taxon>Solimonas</taxon>
    </lineage>
</organism>
<dbReference type="RefSeq" id="WP_104230683.1">
    <property type="nucleotide sequence ID" value="NZ_PSNW01000006.1"/>
</dbReference>
<evidence type="ECO:0000313" key="2">
    <source>
        <dbReference type="EMBL" id="PPE73621.1"/>
    </source>
</evidence>
<dbReference type="AlphaFoldDB" id="A0A2S5TF53"/>
<accession>A0A2S5TF53</accession>
<name>A0A2S5TF53_9GAMM</name>
<dbReference type="SUPFAM" id="SSF51556">
    <property type="entry name" value="Metallo-dependent hydrolases"/>
    <property type="match status" value="1"/>
</dbReference>
<proteinExistence type="predicted"/>
<reference evidence="2 3" key="1">
    <citation type="submission" date="2018-02" db="EMBL/GenBank/DDBJ databases">
        <title>Genome sequencing of Solimonas sp. HR-BB.</title>
        <authorList>
            <person name="Lee Y."/>
            <person name="Jeon C.O."/>
        </authorList>
    </citation>
    <scope>NUCLEOTIDE SEQUENCE [LARGE SCALE GENOMIC DNA]</scope>
    <source>
        <strain evidence="2 3">HR-BB</strain>
    </source>
</reference>
<sequence length="726" mass="78866">MRQRILGVMALAAMLGLTACGSSKPVDGGSATPRGAPVTRYDMANACYVLKAVETGRHALRDGDGRYAATAGAAEATPFFMKPTALGKYLFFAEDESMMAAAGGAVGSVAQPGESADWTIDTDSAGDFTVYSSSAERFLALDTASGALTLASAPAKFDFVPARGCKPFPEIRTDAEGATFKGQGVDKPVLGFAEVHAHVSATHFLGGGHYGRPFHRFGVTQALGNCATQHGPNGALDLVGNLMGGAGSPLATHDTQGWPTFIDWPARDSLMHEAMYYKWIERAWLAGMRIMVNDLVENEVLCRLQSLVNTANVLNLDIGDLVQEVSEIPSPQYCNEMESAVKQVQFMRDLQDYIDAQEGGPGKGWFRIVTSPQEARQVINDGKLAVVLGIEISHLFNCKVLQPGGLFEVASCDNEEIDTQLNRLTDLGVRQMFPLHEFDNGLGGNGIFDGLILNLGNFLDTGSFWATYDCPEDEYFYGAGAHMTTSLPAPLDPLSNLLHNLTQGLLPLYPSKPQCNARSMTELGHYAFERMMDKKVIIEVDHLELKMKSELLDMADERSPVYPLVSTHGGHGGISMTQAHRLLKGGGLLYPSKGNGRQYVSQLDKLRPLKDDRYLFAMGYGADTNGLAAQSSPRGADAEPVRYPFTLFRGPGWGPQFARVQPVVFDQSKVPEGNRSFDINAEGLAQYGMIADWVEEVRLEGGQQAVTDLYNSAEAYLQTWERTVNR</sequence>